<accession>A0AAW3RII9</accession>
<sequence>MKKIAIATLLVLLSGCDRKSEAPFGVEWNDRSRSVSSLGLPTFNKIPLRGDWVILYVTTPPKESFNIEGAYNFLYKNDRLKRITFNTYDLTGLDSIDKSKHIYNELKKILTERYGTPKEVNEHVYNDDFSFFPCVTNTNCGKWESVFSHENYTGKLYIGMGESKSGYSDRRVSGRVHVEFSLNGDSLSP</sequence>
<proteinExistence type="predicted"/>
<dbReference type="AlphaFoldDB" id="A0AAW3RII9"/>
<dbReference type="EMBL" id="JACDRT010000001">
    <property type="protein sequence ID" value="MBA0157262.1"/>
    <property type="molecule type" value="Genomic_DNA"/>
</dbReference>
<dbReference type="Proteomes" id="UP000584405">
    <property type="component" value="Unassembled WGS sequence"/>
</dbReference>
<organism evidence="1 2">
    <name type="scientific">Pectobacterium versatile</name>
    <dbReference type="NCBI Taxonomy" id="2488639"/>
    <lineage>
        <taxon>Bacteria</taxon>
        <taxon>Pseudomonadati</taxon>
        <taxon>Pseudomonadota</taxon>
        <taxon>Gammaproteobacteria</taxon>
        <taxon>Enterobacterales</taxon>
        <taxon>Pectobacteriaceae</taxon>
        <taxon>Pectobacterium</taxon>
    </lineage>
</organism>
<comment type="caution">
    <text evidence="1">The sequence shown here is derived from an EMBL/GenBank/DDBJ whole genome shotgun (WGS) entry which is preliminary data.</text>
</comment>
<name>A0AAW3RII9_9GAMM</name>
<dbReference type="RefSeq" id="WP_116162623.1">
    <property type="nucleotide sequence ID" value="NZ_CAKLHX010000005.1"/>
</dbReference>
<protein>
    <recommendedName>
        <fullName evidence="3">Lipoprotein</fullName>
    </recommendedName>
</protein>
<evidence type="ECO:0000313" key="2">
    <source>
        <dbReference type="Proteomes" id="UP000584405"/>
    </source>
</evidence>
<evidence type="ECO:0008006" key="3">
    <source>
        <dbReference type="Google" id="ProtNLM"/>
    </source>
</evidence>
<reference evidence="1 2" key="1">
    <citation type="submission" date="2020-07" db="EMBL/GenBank/DDBJ databases">
        <title>Updated taxonomy of Pectobacterium genus in the CIRM-CFBP bacterial collection: when new species reveal old endemic population.</title>
        <authorList>
            <person name="Pedron J."/>
            <person name="Barny M.A."/>
            <person name="Portier P."/>
        </authorList>
    </citation>
    <scope>NUCLEOTIDE SEQUENCE [LARGE SCALE GENOMIC DNA]</scope>
    <source>
        <strain evidence="1 2">CFBP5669</strain>
    </source>
</reference>
<gene>
    <name evidence="1" type="ORF">H0253_00230</name>
</gene>
<evidence type="ECO:0000313" key="1">
    <source>
        <dbReference type="EMBL" id="MBA0157262.1"/>
    </source>
</evidence>
<dbReference type="PROSITE" id="PS51257">
    <property type="entry name" value="PROKAR_LIPOPROTEIN"/>
    <property type="match status" value="1"/>
</dbReference>
<dbReference type="GeneID" id="90770717"/>